<dbReference type="RefSeq" id="WP_127789979.1">
    <property type="nucleotide sequence ID" value="NZ_SACL01000012.1"/>
</dbReference>
<dbReference type="InterPro" id="IPR012334">
    <property type="entry name" value="Pectin_lyas_fold"/>
</dbReference>
<gene>
    <name evidence="1" type="ORF">EOD42_23205</name>
</gene>
<dbReference type="InterPro" id="IPR011050">
    <property type="entry name" value="Pectin_lyase_fold/virulence"/>
</dbReference>
<comment type="caution">
    <text evidence="1">The sequence shown here is derived from an EMBL/GenBank/DDBJ whole genome shotgun (WGS) entry which is preliminary data.</text>
</comment>
<reference evidence="1 2" key="1">
    <citation type="submission" date="2019-01" db="EMBL/GenBank/DDBJ databases">
        <authorList>
            <person name="Chen W.-M."/>
        </authorList>
    </citation>
    <scope>NUCLEOTIDE SEQUENCE [LARGE SCALE GENOMIC DNA]</scope>
    <source>
        <strain evidence="1 2">CCP-6</strain>
    </source>
</reference>
<dbReference type="AlphaFoldDB" id="A0A437LZ86"/>
<dbReference type="Proteomes" id="UP000282957">
    <property type="component" value="Unassembled WGS sequence"/>
</dbReference>
<accession>A0A437LZ86</accession>
<dbReference type="OrthoDB" id="211073at2"/>
<evidence type="ECO:0008006" key="3">
    <source>
        <dbReference type="Google" id="ProtNLM"/>
    </source>
</evidence>
<protein>
    <recommendedName>
        <fullName evidence="3">Pectate lyase superfamily protein domain-containing protein</fullName>
    </recommendedName>
</protein>
<dbReference type="SUPFAM" id="SSF51126">
    <property type="entry name" value="Pectin lyase-like"/>
    <property type="match status" value="1"/>
</dbReference>
<dbReference type="EMBL" id="SACL01000012">
    <property type="protein sequence ID" value="RVT90712.1"/>
    <property type="molecule type" value="Genomic_DNA"/>
</dbReference>
<evidence type="ECO:0000313" key="1">
    <source>
        <dbReference type="EMBL" id="RVT90712.1"/>
    </source>
</evidence>
<organism evidence="1 2">
    <name type="scientific">Rhodovarius crocodyli</name>
    <dbReference type="NCBI Taxonomy" id="1979269"/>
    <lineage>
        <taxon>Bacteria</taxon>
        <taxon>Pseudomonadati</taxon>
        <taxon>Pseudomonadota</taxon>
        <taxon>Alphaproteobacteria</taxon>
        <taxon>Acetobacterales</taxon>
        <taxon>Roseomonadaceae</taxon>
        <taxon>Rhodovarius</taxon>
    </lineage>
</organism>
<dbReference type="Gene3D" id="2.160.20.10">
    <property type="entry name" value="Single-stranded right-handed beta-helix, Pectin lyase-like"/>
    <property type="match status" value="1"/>
</dbReference>
<keyword evidence="2" id="KW-1185">Reference proteome</keyword>
<evidence type="ECO:0000313" key="2">
    <source>
        <dbReference type="Proteomes" id="UP000282957"/>
    </source>
</evidence>
<name>A0A437LZ86_9PROT</name>
<proteinExistence type="predicted"/>
<sequence>MTNATGLPVTGMTAAQLPLSNNDLMMVVQGSGASSNRQAPLSAIRSVVGPQYDARVFGLIKGTTLDQSDTLQAAIDTVAGQGGGVLNIQAGTFYVKNIYLRSGVYLIGAGKGFTILKMPAAQTAADVVTVENFDVLVGTRPVTTGFPVDFGLGNLTINGNGYAQGDAITGTSINSKGRGLAVYGLAFNIVGPLAIIDCWRHTWYCDGPPAGHAGDGMAGMGMGGPFWLNNGNISREADGGFGSAVGCSVFFNGVADSRYGPGLIGWSQGGAGIKFGTAGTGDWLNWEVFGGAMPEDYRAQTWRTGTSITRSGTTATITFPTPHGFRVGEQGQVYSGGDAGFNILMKVTAVPTATTLQYTLDAATGANFTGEVIVVPMQFPQWALITEAAGIAFWGNLSGGYLGQAKILASNCVFETLREDYLIAGGPPPRAGLLQGGFQIGDATHAVSNTRIRSKFGDILGTVLNLVNSGGGNDVEIIGWRNYAGGALVTGTRDPSDEVYVRAFGTGPDAYARRLPDGFAAMDGDNNALSLYANSGGKARLDFKSQDGTTQLWGVEADSGGIAFQAAGANQFIMDGIGWRSAVAGRELGGSGARWSRLWLTSLPTSAAGLSSGDFWRDAAAGNVVKQVP</sequence>